<dbReference type="GO" id="GO:0016279">
    <property type="term" value="F:protein-lysine N-methyltransferase activity"/>
    <property type="evidence" value="ECO:0007669"/>
    <property type="project" value="UniProtKB-UniRule"/>
</dbReference>
<evidence type="ECO:0000256" key="1">
    <source>
        <dbReference type="ARBA" id="ARBA00004496"/>
    </source>
</evidence>
<evidence type="ECO:0000256" key="5">
    <source>
        <dbReference type="HAMAP-Rule" id="MF_03187"/>
    </source>
</evidence>
<comment type="subcellular location">
    <subcellularLocation>
        <location evidence="1 5">Cytoplasm</location>
    </subcellularLocation>
</comment>
<dbReference type="InterPro" id="IPR041370">
    <property type="entry name" value="Mlase_EEF1AKMT1/ZCCHC4"/>
</dbReference>
<dbReference type="InterPro" id="IPR029063">
    <property type="entry name" value="SAM-dependent_MTases_sf"/>
</dbReference>
<organism evidence="6 7">
    <name type="scientific">Acrodontium crateriforme</name>
    <dbReference type="NCBI Taxonomy" id="150365"/>
    <lineage>
        <taxon>Eukaryota</taxon>
        <taxon>Fungi</taxon>
        <taxon>Dikarya</taxon>
        <taxon>Ascomycota</taxon>
        <taxon>Pezizomycotina</taxon>
        <taxon>Dothideomycetes</taxon>
        <taxon>Dothideomycetidae</taxon>
        <taxon>Mycosphaerellales</taxon>
        <taxon>Teratosphaeriaceae</taxon>
        <taxon>Acrodontium</taxon>
    </lineage>
</organism>
<dbReference type="EMBL" id="CP138591">
    <property type="protein sequence ID" value="WPH04311.1"/>
    <property type="molecule type" value="Genomic_DNA"/>
</dbReference>
<dbReference type="AlphaFoldDB" id="A0AAQ3R7F0"/>
<keyword evidence="3 5" id="KW-0489">Methyltransferase</keyword>
<dbReference type="SUPFAM" id="SSF53335">
    <property type="entry name" value="S-adenosyl-L-methionine-dependent methyltransferases"/>
    <property type="match status" value="1"/>
</dbReference>
<dbReference type="PANTHER" id="PTHR13200">
    <property type="entry name" value="EEF1A LYSINE METHYLTRANSFERASE 1"/>
    <property type="match status" value="1"/>
</dbReference>
<comment type="function">
    <text evidence="5">S-adenosyl-L-methionine-dependent protein-lysine N-methyltransferase that trimethylates elongation factor 1-alpha at 'Lys-79'.</text>
</comment>
<dbReference type="Proteomes" id="UP001303373">
    <property type="component" value="Chromosome 12"/>
</dbReference>
<dbReference type="GO" id="GO:0003676">
    <property type="term" value="F:nucleic acid binding"/>
    <property type="evidence" value="ECO:0007669"/>
    <property type="project" value="InterPro"/>
</dbReference>
<name>A0AAQ3R7F0_9PEZI</name>
<comment type="similarity">
    <text evidence="5">Belongs to the class I-like SAM-binding methyltransferase superfamily. EFM5 family.</text>
</comment>
<dbReference type="GO" id="GO:0005737">
    <property type="term" value="C:cytoplasm"/>
    <property type="evidence" value="ECO:0007669"/>
    <property type="project" value="UniProtKB-SubCell"/>
</dbReference>
<keyword evidence="7" id="KW-1185">Reference proteome</keyword>
<evidence type="ECO:0000313" key="6">
    <source>
        <dbReference type="EMBL" id="WPH04311.1"/>
    </source>
</evidence>
<evidence type="ECO:0000256" key="2">
    <source>
        <dbReference type="ARBA" id="ARBA00022490"/>
    </source>
</evidence>
<evidence type="ECO:0000256" key="4">
    <source>
        <dbReference type="ARBA" id="ARBA00022679"/>
    </source>
</evidence>
<protein>
    <recommendedName>
        <fullName evidence="5">Protein-lysine N-methyltransferase EFM5</fullName>
        <ecNumber evidence="5">2.1.1.-</ecNumber>
    </recommendedName>
    <alternativeName>
        <fullName evidence="5">Elongation factor methyltransferase 5</fullName>
    </alternativeName>
</protein>
<dbReference type="EC" id="2.1.1.-" evidence="5"/>
<dbReference type="InterPro" id="IPR002052">
    <property type="entry name" value="DNA_methylase_N6_adenine_CS"/>
</dbReference>
<accession>A0AAQ3R7F0</accession>
<dbReference type="PROSITE" id="PS00092">
    <property type="entry name" value="N6_MTASE"/>
    <property type="match status" value="1"/>
</dbReference>
<dbReference type="PANTHER" id="PTHR13200:SF0">
    <property type="entry name" value="EEF1A LYSINE METHYLTRANSFERASE 1"/>
    <property type="match status" value="1"/>
</dbReference>
<dbReference type="GO" id="GO:0032259">
    <property type="term" value="P:methylation"/>
    <property type="evidence" value="ECO:0007669"/>
    <property type="project" value="UniProtKB-KW"/>
</dbReference>
<reference evidence="6 7" key="1">
    <citation type="submission" date="2023-11" db="EMBL/GenBank/DDBJ databases">
        <title>An acidophilic fungus is an integral part of prey digestion in a carnivorous sundew plant.</title>
        <authorList>
            <person name="Tsai I.J."/>
        </authorList>
    </citation>
    <scope>NUCLEOTIDE SEQUENCE [LARGE SCALE GENOMIC DNA]</scope>
    <source>
        <strain evidence="6">169a</strain>
    </source>
</reference>
<proteinExistence type="inferred from homology"/>
<evidence type="ECO:0000313" key="7">
    <source>
        <dbReference type="Proteomes" id="UP001303373"/>
    </source>
</evidence>
<dbReference type="InterPro" id="IPR019369">
    <property type="entry name" value="Efm5/EEF1AKMT1"/>
</dbReference>
<dbReference type="HAMAP" id="MF_03187">
    <property type="entry name" value="Methyltr_EFM5"/>
    <property type="match status" value="1"/>
</dbReference>
<sequence>MDSDDDVLQLPADTLKALEEFNSERDARAKHFEDLKVQSESDFRNASGQLSMELFGEDWNQSQFWYTDDTAQKLARQLFDGAGPGDSIAVVSAPSVYIQLRNLLSTVPQSSQPSICLMEFDKRFEVFGDEFVFYDFASPLRLPSDFKGKFDRIICDPPFLSQDCQTKTALTVRYLAKEWSPKLHFISCTGERMEETITRIYSTLGVRTTTFEPQHSKGLSNEFRCYSNFECNDWRWR</sequence>
<gene>
    <name evidence="5" type="primary">EFM5</name>
    <name evidence="6" type="ORF">R9X50_00720000</name>
</gene>
<keyword evidence="4 5" id="KW-0808">Transferase</keyword>
<dbReference type="Pfam" id="PF10237">
    <property type="entry name" value="N6-adenineMlase"/>
    <property type="match status" value="1"/>
</dbReference>
<keyword evidence="2 5" id="KW-0963">Cytoplasm</keyword>
<evidence type="ECO:0000256" key="3">
    <source>
        <dbReference type="ARBA" id="ARBA00022603"/>
    </source>
</evidence>